<dbReference type="EMBL" id="KV784377">
    <property type="protein sequence ID" value="OEU09184.1"/>
    <property type="molecule type" value="Genomic_DNA"/>
</dbReference>
<dbReference type="Gene3D" id="1.10.520.10">
    <property type="match status" value="2"/>
</dbReference>
<dbReference type="SUPFAM" id="SSF48113">
    <property type="entry name" value="Heme-dependent peroxidases"/>
    <property type="match status" value="2"/>
</dbReference>
<comment type="catalytic activity">
    <reaction evidence="8">
        <text>2 H2O2 = O2 + 2 H2O</text>
        <dbReference type="Rhea" id="RHEA:20309"/>
        <dbReference type="ChEBI" id="CHEBI:15377"/>
        <dbReference type="ChEBI" id="CHEBI:15379"/>
        <dbReference type="ChEBI" id="CHEBI:16240"/>
        <dbReference type="EC" id="1.11.1.21"/>
    </reaction>
</comment>
<proteinExistence type="inferred from homology"/>
<evidence type="ECO:0000256" key="10">
    <source>
        <dbReference type="SAM" id="MobiDB-lite"/>
    </source>
</evidence>
<keyword evidence="5" id="KW-0560">Oxidoreductase</keyword>
<keyword evidence="4" id="KW-0479">Metal-binding</keyword>
<dbReference type="AlphaFoldDB" id="A0A1E7ETS0"/>
<dbReference type="OrthoDB" id="407695at2759"/>
<dbReference type="CDD" id="cd00314">
    <property type="entry name" value="plant_peroxidase_like"/>
    <property type="match status" value="1"/>
</dbReference>
<gene>
    <name evidence="13" type="primary">CAT_2</name>
    <name evidence="13" type="ORF">FRACYDRAFT_249103</name>
</gene>
<dbReference type="InterPro" id="IPR002207">
    <property type="entry name" value="Peroxidase_I"/>
</dbReference>
<feature type="region of interest" description="Disordered" evidence="10">
    <location>
        <begin position="764"/>
        <end position="806"/>
    </location>
</feature>
<dbReference type="InterPro" id="IPR010255">
    <property type="entry name" value="Haem_peroxidase_sf"/>
</dbReference>
<keyword evidence="11" id="KW-0732">Signal</keyword>
<dbReference type="PRINTS" id="PR00458">
    <property type="entry name" value="PEROXIDASE"/>
</dbReference>
<dbReference type="PROSITE" id="PS00435">
    <property type="entry name" value="PEROXIDASE_1"/>
    <property type="match status" value="1"/>
</dbReference>
<dbReference type="GO" id="GO:0070301">
    <property type="term" value="P:cellular response to hydrogen peroxide"/>
    <property type="evidence" value="ECO:0007669"/>
    <property type="project" value="TreeGrafter"/>
</dbReference>
<dbReference type="KEGG" id="fcy:FRACYDRAFT_249103"/>
<keyword evidence="6" id="KW-0408">Iron</keyword>
<feature type="domain" description="Plant heme peroxidase family profile" evidence="12">
    <location>
        <begin position="238"/>
        <end position="419"/>
    </location>
</feature>
<evidence type="ECO:0000313" key="13">
    <source>
        <dbReference type="EMBL" id="OEU09184.1"/>
    </source>
</evidence>
<feature type="compositionally biased region" description="Acidic residues" evidence="10">
    <location>
        <begin position="784"/>
        <end position="799"/>
    </location>
</feature>
<accession>A0A1E7ETS0</accession>
<evidence type="ECO:0000313" key="14">
    <source>
        <dbReference type="Proteomes" id="UP000095751"/>
    </source>
</evidence>
<evidence type="ECO:0000256" key="1">
    <source>
        <dbReference type="ARBA" id="ARBA00001970"/>
    </source>
</evidence>
<evidence type="ECO:0000256" key="6">
    <source>
        <dbReference type="ARBA" id="ARBA00023004"/>
    </source>
</evidence>
<comment type="similarity">
    <text evidence="9">Belongs to the peroxidase family.</text>
</comment>
<dbReference type="PRINTS" id="PR00459">
    <property type="entry name" value="ASPEROXIDASE"/>
</dbReference>
<evidence type="ECO:0000256" key="9">
    <source>
        <dbReference type="RuleBase" id="RU004241"/>
    </source>
</evidence>
<dbReference type="PROSITE" id="PS00436">
    <property type="entry name" value="PEROXIDASE_2"/>
    <property type="match status" value="1"/>
</dbReference>
<dbReference type="Proteomes" id="UP000095751">
    <property type="component" value="Unassembled WGS sequence"/>
</dbReference>
<dbReference type="PANTHER" id="PTHR30555:SF0">
    <property type="entry name" value="CATALASE-PEROXIDASE"/>
    <property type="match status" value="1"/>
</dbReference>
<dbReference type="PROSITE" id="PS51257">
    <property type="entry name" value="PROKAR_LIPOPROTEIN"/>
    <property type="match status" value="1"/>
</dbReference>
<dbReference type="GO" id="GO:0046872">
    <property type="term" value="F:metal ion binding"/>
    <property type="evidence" value="ECO:0007669"/>
    <property type="project" value="UniProtKB-KW"/>
</dbReference>
<dbReference type="InterPro" id="IPR002016">
    <property type="entry name" value="Haem_peroxidase"/>
</dbReference>
<evidence type="ECO:0000256" key="4">
    <source>
        <dbReference type="ARBA" id="ARBA00022723"/>
    </source>
</evidence>
<dbReference type="PROSITE" id="PS50873">
    <property type="entry name" value="PEROXIDASE_4"/>
    <property type="match status" value="1"/>
</dbReference>
<evidence type="ECO:0000256" key="11">
    <source>
        <dbReference type="SAM" id="SignalP"/>
    </source>
</evidence>
<evidence type="ECO:0000256" key="3">
    <source>
        <dbReference type="ARBA" id="ARBA00022617"/>
    </source>
</evidence>
<feature type="chain" id="PRO_5009192326" evidence="11">
    <location>
        <begin position="20"/>
        <end position="873"/>
    </location>
</feature>
<protein>
    <submittedName>
        <fullName evidence="13">Putative catalase-peroxidase</fullName>
    </submittedName>
</protein>
<dbReference type="InterPro" id="IPR019793">
    <property type="entry name" value="Peroxidases_heam-ligand_BS"/>
</dbReference>
<dbReference type="PANTHER" id="PTHR30555">
    <property type="entry name" value="HYDROPEROXIDASE I, BIFUNCTIONAL CATALASE-PEROXIDASE"/>
    <property type="match status" value="1"/>
</dbReference>
<keyword evidence="14" id="KW-1185">Reference proteome</keyword>
<evidence type="ECO:0000256" key="2">
    <source>
        <dbReference type="ARBA" id="ARBA00022559"/>
    </source>
</evidence>
<dbReference type="InterPro" id="IPR019794">
    <property type="entry name" value="Peroxidases_AS"/>
</dbReference>
<dbReference type="GO" id="GO:0004096">
    <property type="term" value="F:catalase activity"/>
    <property type="evidence" value="ECO:0007669"/>
    <property type="project" value="InterPro"/>
</dbReference>
<reference evidence="13 14" key="1">
    <citation type="submission" date="2016-09" db="EMBL/GenBank/DDBJ databases">
        <title>Extensive genetic diversity and differential bi-allelic expression allows diatom success in the polar Southern Ocean.</title>
        <authorList>
            <consortium name="DOE Joint Genome Institute"/>
            <person name="Mock T."/>
            <person name="Otillar R.P."/>
            <person name="Strauss J."/>
            <person name="Dupont C."/>
            <person name="Frickenhaus S."/>
            <person name="Maumus F."/>
            <person name="Mcmullan M."/>
            <person name="Sanges R."/>
            <person name="Schmutz J."/>
            <person name="Toseland A."/>
            <person name="Valas R."/>
            <person name="Veluchamy A."/>
            <person name="Ward B.J."/>
            <person name="Allen A."/>
            <person name="Barry K."/>
            <person name="Falciatore A."/>
            <person name="Ferrante M."/>
            <person name="Fortunato A.E."/>
            <person name="Gloeckner G."/>
            <person name="Gruber A."/>
            <person name="Hipkin R."/>
            <person name="Janech M."/>
            <person name="Kroth P."/>
            <person name="Leese F."/>
            <person name="Lindquist E."/>
            <person name="Lyon B.R."/>
            <person name="Martin J."/>
            <person name="Mayer C."/>
            <person name="Parker M."/>
            <person name="Quesneville H."/>
            <person name="Raymond J."/>
            <person name="Uhlig C."/>
            <person name="Valentin K.U."/>
            <person name="Worden A.Z."/>
            <person name="Armbrust E.V."/>
            <person name="Bowler C."/>
            <person name="Green B."/>
            <person name="Moulton V."/>
            <person name="Van Oosterhout C."/>
            <person name="Grigoriev I."/>
        </authorList>
    </citation>
    <scope>NUCLEOTIDE SEQUENCE [LARGE SCALE GENOMIC DNA]</scope>
    <source>
        <strain evidence="13 14">CCMP1102</strain>
    </source>
</reference>
<dbReference type="Gene3D" id="1.10.420.10">
    <property type="entry name" value="Peroxidase, domain 2"/>
    <property type="match status" value="1"/>
</dbReference>
<sequence length="873" mass="95210">MKLSALSLTAFLQIGSTSAGCPLAHLHESAEGGVSIANPHIALANQHSLQVHKTPLVHFKIPPKDRHHSSAAPGFEIVMEGGVLVEKKKKENKDGKKNDDRDLQELKQIKQEWDLLDIMSPESTLDEPSYSNQNVGDGFAKPVGGYSAVRQDVIDMVLTSNQAFWPADILPPDGPNYSGLLIRLAWHCAGTYRTSDGRGGCDGAAIRFPPESNWKDNKSLDEAMQLLIPIKEKHGDKLSWGDLIVIAADAAIISMGGPVIGFCGGRIDFQNGDQSLPLGPSSIQQQFMPCGPEQCPVGEVCPGCESPLGTAAQGLMYVNAEGTPVGEFEGTADNIREVFARMGFNDRMTVAAIGGGHAFGKCHGPCIEDEIIETFCPDKDTNSYEPPYTWEQKYTSGLEVTWTTTPTSWDNEFFNNILDFTWANITGPGGRLQWEPEEVTAPNIQMLTTDLALVYGDAEYRMISQEYATNLNSLTADFGTAWYQLMTRDTGNRQRCLGDELPPIQPWELAMGPLGPLTTPKPDYIPVRSAIQKSIDEKPSNIAAFATLASQCATTFRSTDYLGGCNGAAIRYSPSIDWPTNTGAVDYLKLLEPIKDEFSEVSWSDLIVLAGQTAIEAAGGYPMPFCGGRSDSDKGDKSIGLEPRIYNNNKYDSIMYDITNKGLSLAEGVALMATPDPIIAELVNLEAGVTASTRANKSTYTLSNQFFVRMNETDEDVMEWYKGDIADIGEQFINDNDYFLEQYSKAYTYLMTADLFDGPTKNACQKVDDPTIQGDTPKPTDPPGLDDDGDDTYDDDVSEPIERQTATPTKTGIYVFSYDDSDATTTPPIDDSAANNNHATSLSSAFAAIVAVVWMIVARVMGDMYGNDEDVNR</sequence>
<dbReference type="GO" id="GO:0020037">
    <property type="term" value="F:heme binding"/>
    <property type="evidence" value="ECO:0007669"/>
    <property type="project" value="InterPro"/>
</dbReference>
<dbReference type="Pfam" id="PF00141">
    <property type="entry name" value="peroxidase"/>
    <property type="match status" value="2"/>
</dbReference>
<name>A0A1E7ETS0_9STRA</name>
<keyword evidence="7" id="KW-0376">Hydrogen peroxide</keyword>
<dbReference type="GO" id="GO:0042744">
    <property type="term" value="P:hydrogen peroxide catabolic process"/>
    <property type="evidence" value="ECO:0007669"/>
    <property type="project" value="UniProtKB-KW"/>
</dbReference>
<evidence type="ECO:0000259" key="12">
    <source>
        <dbReference type="PROSITE" id="PS50873"/>
    </source>
</evidence>
<evidence type="ECO:0000256" key="8">
    <source>
        <dbReference type="ARBA" id="ARBA00049145"/>
    </source>
</evidence>
<evidence type="ECO:0000256" key="5">
    <source>
        <dbReference type="ARBA" id="ARBA00023002"/>
    </source>
</evidence>
<evidence type="ECO:0000256" key="7">
    <source>
        <dbReference type="ARBA" id="ARBA00023324"/>
    </source>
</evidence>
<keyword evidence="2 13" id="KW-0575">Peroxidase</keyword>
<dbReference type="InParanoid" id="A0A1E7ETS0"/>
<comment type="cofactor">
    <cofactor evidence="1">
        <name>heme b</name>
        <dbReference type="ChEBI" id="CHEBI:60344"/>
    </cofactor>
</comment>
<dbReference type="InterPro" id="IPR000763">
    <property type="entry name" value="Catalase_peroxidase"/>
</dbReference>
<dbReference type="GO" id="GO:0005829">
    <property type="term" value="C:cytosol"/>
    <property type="evidence" value="ECO:0007669"/>
    <property type="project" value="TreeGrafter"/>
</dbReference>
<organism evidence="13 14">
    <name type="scientific">Fragilariopsis cylindrus CCMP1102</name>
    <dbReference type="NCBI Taxonomy" id="635003"/>
    <lineage>
        <taxon>Eukaryota</taxon>
        <taxon>Sar</taxon>
        <taxon>Stramenopiles</taxon>
        <taxon>Ochrophyta</taxon>
        <taxon>Bacillariophyta</taxon>
        <taxon>Bacillariophyceae</taxon>
        <taxon>Bacillariophycidae</taxon>
        <taxon>Bacillariales</taxon>
        <taxon>Bacillariaceae</taxon>
        <taxon>Fragilariopsis</taxon>
    </lineage>
</organism>
<keyword evidence="3" id="KW-0349">Heme</keyword>
<feature type="signal peptide" evidence="11">
    <location>
        <begin position="1"/>
        <end position="19"/>
    </location>
</feature>